<evidence type="ECO:0000256" key="3">
    <source>
        <dbReference type="ARBA" id="ARBA00005119"/>
    </source>
</evidence>
<keyword evidence="10 18" id="KW-0808">Transferase</keyword>
<dbReference type="InterPro" id="IPR000374">
    <property type="entry name" value="PC_trans"/>
</dbReference>
<evidence type="ECO:0000256" key="12">
    <source>
        <dbReference type="ARBA" id="ARBA00022695"/>
    </source>
</evidence>
<gene>
    <name evidence="20" type="ORF">TheveDRAFT_0926</name>
</gene>
<keyword evidence="17" id="KW-1208">Phospholipid metabolism</keyword>
<keyword evidence="21" id="KW-1185">Reference proteome</keyword>
<sequence>MEGSRLSEAFKSNLVLRTVSGTLLGALVLSSLYVGGWYWKLVVSVIAMGSLWEFYSLLSSRYTMSKAMGLAAGLMMLWVASMGLSLSSILAVISLLAFLVLFVEVLRRQGTGQSDALANIGGTLAGVAYVILPWCFLIILREQTWGRLFVLTIFMCTWFCDVTAYFVGSIWGKYPLCDKVSGKKTWEGFAGGVLGSLFGSSLLALVFEFPPLPLLLLGLLCGFMGQLGDLGESVLKREAGVKDSGSLIPGHGGLLDRFDSILVNSSLAFIIFEVIGR</sequence>
<proteinExistence type="inferred from homology"/>
<feature type="transmembrane region" description="Helical" evidence="19">
    <location>
        <begin position="188"/>
        <end position="206"/>
    </location>
</feature>
<evidence type="ECO:0000256" key="1">
    <source>
        <dbReference type="ARBA" id="ARBA00001698"/>
    </source>
</evidence>
<evidence type="ECO:0000256" key="8">
    <source>
        <dbReference type="ARBA" id="ARBA00022475"/>
    </source>
</evidence>
<evidence type="ECO:0000256" key="7">
    <source>
        <dbReference type="ARBA" id="ARBA00019373"/>
    </source>
</evidence>
<dbReference type="Proteomes" id="UP000005730">
    <property type="component" value="Chromosome"/>
</dbReference>
<evidence type="ECO:0000256" key="6">
    <source>
        <dbReference type="ARBA" id="ARBA00012487"/>
    </source>
</evidence>
<keyword evidence="15 19" id="KW-0472">Membrane</keyword>
<dbReference type="UniPathway" id="UPA00557">
    <property type="reaction ID" value="UER00614"/>
</dbReference>
<dbReference type="GO" id="GO:0004605">
    <property type="term" value="F:phosphatidate cytidylyltransferase activity"/>
    <property type="evidence" value="ECO:0007669"/>
    <property type="project" value="UniProtKB-EC"/>
</dbReference>
<keyword evidence="12 18" id="KW-0548">Nucleotidyltransferase</keyword>
<dbReference type="eggNOG" id="COG0575">
    <property type="taxonomic scope" value="Bacteria"/>
</dbReference>
<feature type="transmembrane region" description="Helical" evidence="19">
    <location>
        <begin position="37"/>
        <end position="55"/>
    </location>
</feature>
<dbReference type="STRING" id="926567.TheveDRAFT_0926"/>
<protein>
    <recommendedName>
        <fullName evidence="7 18">Phosphatidate cytidylyltransferase</fullName>
        <ecNumber evidence="6 18">2.7.7.41</ecNumber>
    </recommendedName>
</protein>
<evidence type="ECO:0000256" key="9">
    <source>
        <dbReference type="ARBA" id="ARBA00022516"/>
    </source>
</evidence>
<evidence type="ECO:0000256" key="13">
    <source>
        <dbReference type="ARBA" id="ARBA00022989"/>
    </source>
</evidence>
<evidence type="ECO:0000256" key="18">
    <source>
        <dbReference type="RuleBase" id="RU003938"/>
    </source>
</evidence>
<name>H0URX3_9BACT</name>
<evidence type="ECO:0000313" key="21">
    <source>
        <dbReference type="Proteomes" id="UP000005730"/>
    </source>
</evidence>
<evidence type="ECO:0000256" key="11">
    <source>
        <dbReference type="ARBA" id="ARBA00022692"/>
    </source>
</evidence>
<comment type="pathway">
    <text evidence="4">Lipid metabolism.</text>
</comment>
<dbReference type="AlphaFoldDB" id="H0URX3"/>
<evidence type="ECO:0000256" key="14">
    <source>
        <dbReference type="ARBA" id="ARBA00023098"/>
    </source>
</evidence>
<evidence type="ECO:0000313" key="20">
    <source>
        <dbReference type="EMBL" id="EHM10062.1"/>
    </source>
</evidence>
<comment type="subcellular location">
    <subcellularLocation>
        <location evidence="2">Cell membrane</location>
        <topology evidence="2">Multi-pass membrane protein</topology>
    </subcellularLocation>
</comment>
<keyword evidence="14" id="KW-0443">Lipid metabolism</keyword>
<evidence type="ECO:0000256" key="15">
    <source>
        <dbReference type="ARBA" id="ARBA00023136"/>
    </source>
</evidence>
<evidence type="ECO:0000256" key="2">
    <source>
        <dbReference type="ARBA" id="ARBA00004651"/>
    </source>
</evidence>
<dbReference type="PROSITE" id="PS01315">
    <property type="entry name" value="CDS"/>
    <property type="match status" value="1"/>
</dbReference>
<keyword evidence="13 19" id="KW-1133">Transmembrane helix</keyword>
<reference evidence="20 21" key="1">
    <citation type="submission" date="2011-10" db="EMBL/GenBank/DDBJ databases">
        <title>The Noncontiguous Finished genome of Thermanaerovibrio velox DSM 12556.</title>
        <authorList>
            <consortium name="US DOE Joint Genome Institute (JGI-PGF)"/>
            <person name="Lucas S."/>
            <person name="Copeland A."/>
            <person name="Lapidus A."/>
            <person name="Glavina del Rio T."/>
            <person name="Dalin E."/>
            <person name="Tice H."/>
            <person name="Bruce D."/>
            <person name="Goodwin L."/>
            <person name="Pitluck S."/>
            <person name="Peters L."/>
            <person name="Mikhailova N."/>
            <person name="Teshima H."/>
            <person name="Kyrpides N."/>
            <person name="Mavromatis K."/>
            <person name="Ivanova N."/>
            <person name="Markowitz V."/>
            <person name="Cheng J.-F."/>
            <person name="Hugenholtz P."/>
            <person name="Woyke T."/>
            <person name="Wu D."/>
            <person name="Spring S."/>
            <person name="Brambilla E.-M."/>
            <person name="Klenk H.-P."/>
            <person name="Eisen J.A."/>
        </authorList>
    </citation>
    <scope>NUCLEOTIDE SEQUENCE [LARGE SCALE GENOMIC DNA]</scope>
    <source>
        <strain evidence="20 21">DSM 12556</strain>
    </source>
</reference>
<accession>H0URX3</accession>
<feature type="transmembrane region" description="Helical" evidence="19">
    <location>
        <begin position="145"/>
        <end position="167"/>
    </location>
</feature>
<dbReference type="GO" id="GO:0016024">
    <property type="term" value="P:CDP-diacylglycerol biosynthetic process"/>
    <property type="evidence" value="ECO:0007669"/>
    <property type="project" value="UniProtKB-UniPathway"/>
</dbReference>
<dbReference type="EC" id="2.7.7.41" evidence="6 18"/>
<evidence type="ECO:0000256" key="19">
    <source>
        <dbReference type="SAM" id="Phobius"/>
    </source>
</evidence>
<dbReference type="RefSeq" id="WP_006583556.1">
    <property type="nucleotide sequence ID" value="NZ_CM001377.1"/>
</dbReference>
<comment type="catalytic activity">
    <reaction evidence="1 18">
        <text>a 1,2-diacyl-sn-glycero-3-phosphate + CTP + H(+) = a CDP-1,2-diacyl-sn-glycerol + diphosphate</text>
        <dbReference type="Rhea" id="RHEA:16229"/>
        <dbReference type="ChEBI" id="CHEBI:15378"/>
        <dbReference type="ChEBI" id="CHEBI:33019"/>
        <dbReference type="ChEBI" id="CHEBI:37563"/>
        <dbReference type="ChEBI" id="CHEBI:58332"/>
        <dbReference type="ChEBI" id="CHEBI:58608"/>
        <dbReference type="EC" id="2.7.7.41"/>
    </reaction>
</comment>
<keyword evidence="8" id="KW-1003">Cell membrane</keyword>
<dbReference type="GO" id="GO:0005886">
    <property type="term" value="C:plasma membrane"/>
    <property type="evidence" value="ECO:0007669"/>
    <property type="project" value="UniProtKB-SubCell"/>
</dbReference>
<keyword evidence="11 18" id="KW-0812">Transmembrane</keyword>
<dbReference type="PANTHER" id="PTHR46382">
    <property type="entry name" value="PHOSPHATIDATE CYTIDYLYLTRANSFERASE"/>
    <property type="match status" value="1"/>
</dbReference>
<feature type="transmembrane region" description="Helical" evidence="19">
    <location>
        <begin position="89"/>
        <end position="106"/>
    </location>
</feature>
<keyword evidence="9" id="KW-0444">Lipid biosynthesis</keyword>
<dbReference type="EMBL" id="CM001377">
    <property type="protein sequence ID" value="EHM10062.1"/>
    <property type="molecule type" value="Genomic_DNA"/>
</dbReference>
<evidence type="ECO:0000256" key="4">
    <source>
        <dbReference type="ARBA" id="ARBA00005189"/>
    </source>
</evidence>
<dbReference type="Pfam" id="PF01148">
    <property type="entry name" value="CTP_transf_1"/>
    <property type="match status" value="1"/>
</dbReference>
<feature type="transmembrane region" description="Helical" evidence="19">
    <location>
        <begin position="118"/>
        <end position="139"/>
    </location>
</feature>
<dbReference type="PANTHER" id="PTHR46382:SF1">
    <property type="entry name" value="PHOSPHATIDATE CYTIDYLYLTRANSFERASE"/>
    <property type="match status" value="1"/>
</dbReference>
<evidence type="ECO:0000256" key="10">
    <source>
        <dbReference type="ARBA" id="ARBA00022679"/>
    </source>
</evidence>
<dbReference type="HOGENOM" id="CLU_037294_3_2_0"/>
<evidence type="ECO:0000256" key="16">
    <source>
        <dbReference type="ARBA" id="ARBA00023209"/>
    </source>
</evidence>
<evidence type="ECO:0000256" key="5">
    <source>
        <dbReference type="ARBA" id="ARBA00010185"/>
    </source>
</evidence>
<dbReference type="OrthoDB" id="9799199at2"/>
<organism evidence="20 21">
    <name type="scientific">Thermanaerovibrio velox DSM 12556</name>
    <dbReference type="NCBI Taxonomy" id="926567"/>
    <lineage>
        <taxon>Bacteria</taxon>
        <taxon>Thermotogati</taxon>
        <taxon>Synergistota</taxon>
        <taxon>Synergistia</taxon>
        <taxon>Synergistales</taxon>
        <taxon>Synergistaceae</taxon>
        <taxon>Thermanaerovibrio</taxon>
    </lineage>
</organism>
<feature type="transmembrane region" description="Helical" evidence="19">
    <location>
        <begin position="14"/>
        <end position="31"/>
    </location>
</feature>
<comment type="pathway">
    <text evidence="3 18">Phospholipid metabolism; CDP-diacylglycerol biosynthesis; CDP-diacylglycerol from sn-glycerol 3-phosphate: step 3/3.</text>
</comment>
<comment type="similarity">
    <text evidence="5 18">Belongs to the CDS family.</text>
</comment>
<evidence type="ECO:0000256" key="17">
    <source>
        <dbReference type="ARBA" id="ARBA00023264"/>
    </source>
</evidence>
<keyword evidence="16" id="KW-0594">Phospholipid biosynthesis</keyword>